<dbReference type="GO" id="GO:0003676">
    <property type="term" value="F:nucleic acid binding"/>
    <property type="evidence" value="ECO:0007669"/>
    <property type="project" value="InterPro"/>
</dbReference>
<dbReference type="Pfam" id="PF02272">
    <property type="entry name" value="DHHA1"/>
    <property type="match status" value="1"/>
</dbReference>
<feature type="region of interest" description="Disordered" evidence="1">
    <location>
        <begin position="1"/>
        <end position="21"/>
    </location>
</feature>
<dbReference type="Gene3D" id="3.10.310.40">
    <property type="match status" value="1"/>
</dbReference>
<accession>A0A645HDH5</accession>
<feature type="domain" description="DHHA1" evidence="2">
    <location>
        <begin position="3"/>
        <end position="36"/>
    </location>
</feature>
<gene>
    <name evidence="3" type="ORF">SDC9_184291</name>
</gene>
<sequence>MIAGGKGGGRPNMAQAGAPEVTKLDDALNHAKEVVKSQVK</sequence>
<feature type="compositionally biased region" description="Gly residues" evidence="1">
    <location>
        <begin position="1"/>
        <end position="10"/>
    </location>
</feature>
<comment type="caution">
    <text evidence="3">The sequence shown here is derived from an EMBL/GenBank/DDBJ whole genome shotgun (WGS) entry which is preliminary data.</text>
</comment>
<proteinExistence type="predicted"/>
<dbReference type="InterPro" id="IPR003156">
    <property type="entry name" value="DHHA1_dom"/>
</dbReference>
<name>A0A645HDH5_9ZZZZ</name>
<protein>
    <recommendedName>
        <fullName evidence="2">DHHA1 domain-containing protein</fullName>
    </recommendedName>
</protein>
<evidence type="ECO:0000313" key="3">
    <source>
        <dbReference type="EMBL" id="MPN36780.1"/>
    </source>
</evidence>
<organism evidence="3">
    <name type="scientific">bioreactor metagenome</name>
    <dbReference type="NCBI Taxonomy" id="1076179"/>
    <lineage>
        <taxon>unclassified sequences</taxon>
        <taxon>metagenomes</taxon>
        <taxon>ecological metagenomes</taxon>
    </lineage>
</organism>
<reference evidence="3" key="1">
    <citation type="submission" date="2019-08" db="EMBL/GenBank/DDBJ databases">
        <authorList>
            <person name="Kucharzyk K."/>
            <person name="Murdoch R.W."/>
            <person name="Higgins S."/>
            <person name="Loffler F."/>
        </authorList>
    </citation>
    <scope>NUCLEOTIDE SEQUENCE</scope>
</reference>
<evidence type="ECO:0000256" key="1">
    <source>
        <dbReference type="SAM" id="MobiDB-lite"/>
    </source>
</evidence>
<evidence type="ECO:0000259" key="2">
    <source>
        <dbReference type="Pfam" id="PF02272"/>
    </source>
</evidence>
<dbReference type="EMBL" id="VSSQ01091111">
    <property type="protein sequence ID" value="MPN36780.1"/>
    <property type="molecule type" value="Genomic_DNA"/>
</dbReference>
<dbReference type="AlphaFoldDB" id="A0A645HDH5"/>